<evidence type="ECO:0000259" key="2">
    <source>
        <dbReference type="Pfam" id="PF17667"/>
    </source>
</evidence>
<accession>A0A5C2STH0</accession>
<protein>
    <recommendedName>
        <fullName evidence="2">Fungal-type protein kinase domain-containing protein</fullName>
    </recommendedName>
</protein>
<dbReference type="AlphaFoldDB" id="A0A5C2STH0"/>
<feature type="region of interest" description="Disordered" evidence="1">
    <location>
        <begin position="1"/>
        <end position="42"/>
    </location>
</feature>
<name>A0A5C2STH0_9APHY</name>
<evidence type="ECO:0000313" key="4">
    <source>
        <dbReference type="Proteomes" id="UP000313359"/>
    </source>
</evidence>
<organism evidence="3 4">
    <name type="scientific">Lentinus tigrinus ALCF2SS1-6</name>
    <dbReference type="NCBI Taxonomy" id="1328759"/>
    <lineage>
        <taxon>Eukaryota</taxon>
        <taxon>Fungi</taxon>
        <taxon>Dikarya</taxon>
        <taxon>Basidiomycota</taxon>
        <taxon>Agaricomycotina</taxon>
        <taxon>Agaricomycetes</taxon>
        <taxon>Polyporales</taxon>
        <taxon>Polyporaceae</taxon>
        <taxon>Lentinus</taxon>
    </lineage>
</organism>
<dbReference type="Proteomes" id="UP000313359">
    <property type="component" value="Unassembled WGS sequence"/>
</dbReference>
<feature type="region of interest" description="Disordered" evidence="1">
    <location>
        <begin position="339"/>
        <end position="359"/>
    </location>
</feature>
<proteinExistence type="predicted"/>
<evidence type="ECO:0000256" key="1">
    <source>
        <dbReference type="SAM" id="MobiDB-lite"/>
    </source>
</evidence>
<dbReference type="PANTHER" id="PTHR38248">
    <property type="entry name" value="FUNK1 6"/>
    <property type="match status" value="1"/>
</dbReference>
<dbReference type="InterPro" id="IPR040976">
    <property type="entry name" value="Pkinase_fungal"/>
</dbReference>
<dbReference type="STRING" id="1328759.A0A5C2STH0"/>
<dbReference type="OrthoDB" id="3182677at2759"/>
<reference evidence="3" key="1">
    <citation type="journal article" date="2018" name="Genome Biol. Evol.">
        <title>Genomics and development of Lentinus tigrinus, a white-rot wood-decaying mushroom with dimorphic fruiting bodies.</title>
        <authorList>
            <person name="Wu B."/>
            <person name="Xu Z."/>
            <person name="Knudson A."/>
            <person name="Carlson A."/>
            <person name="Chen N."/>
            <person name="Kovaka S."/>
            <person name="LaButti K."/>
            <person name="Lipzen A."/>
            <person name="Pennachio C."/>
            <person name="Riley R."/>
            <person name="Schakwitz W."/>
            <person name="Umezawa K."/>
            <person name="Ohm R.A."/>
            <person name="Grigoriev I.V."/>
            <person name="Nagy L.G."/>
            <person name="Gibbons J."/>
            <person name="Hibbett D."/>
        </authorList>
    </citation>
    <scope>NUCLEOTIDE SEQUENCE [LARGE SCALE GENOMIC DNA]</scope>
    <source>
        <strain evidence="3">ALCF2SS1-6</strain>
    </source>
</reference>
<keyword evidence="4" id="KW-1185">Reference proteome</keyword>
<evidence type="ECO:0000313" key="3">
    <source>
        <dbReference type="EMBL" id="RPD66591.1"/>
    </source>
</evidence>
<sequence length="766" mass="85863">MPSPPTPDLVNLPHTDPESCPRKRGAGKPKTPEIAVSQTPRSQQDSCVAMAAELGDQYWEFNVGTIARMLSPKQLKPQWSTQDPYPPLSSFTCLVEDHAVQQALRTMPVPKAFELVAAERKNYYTLADFFNSCVRNCNAAYDNAQRKLSPGGPFMLKPRKDRWWPTLKFFSYDRDMKDRVDGAAPLKPNLVAGGSVTSRDCYWSMPSNRVDSGMEVLVAVEVCAMPLRLFSVVIGVNHIAHTLRFLIYHRGGLTASYEIDLYEAQGRQDVQRVIFSILLWQNSADAGLPIFTDGVHFKIPSIGTSSLVGVTTDKVLFLSLSVRGRGTLVLVRNTRAAQEKMKTNHHKNTTGPNLGKYSWPNSRKRRIEAEMYNTCDGQFGVPKHLVSFEACNPDGAALSDSIFLPPRSDNDTFASYRWYPLTAQLKLEPSPPDYRSLFVTYTADEGRTLEHCKSAWDLSECLLHALLGWLSFMNGGFLHRDVTIGNVVKPDKPVWRPAFSTRAFKLFEAYRHPIQAEDSETITQGLANKHLVRDSDGALTSSDDDFWIKLRAAVVEDEYLEKVVLAAERLEKALAKLGVSTECKALLIDGDTAAELKTYFSSSKHAGAISGTPEFMSDALRTVLTRDYVQNPVDDLHSFVWTALWATVYNRRTLEGAGDDDSKMDVQGWRKSLSGDGSERSKTLSDIAHPLIDVSGHAPLVKGMSPLFRKWKSSLETLEVRFIIAWRVPGALPRQKLYMFYRIALEGVADYAEMLYEQRERLQALQ</sequence>
<feature type="domain" description="Fungal-type protein kinase" evidence="2">
    <location>
        <begin position="228"/>
        <end position="488"/>
    </location>
</feature>
<dbReference type="PANTHER" id="PTHR38248:SF2">
    <property type="entry name" value="FUNK1 11"/>
    <property type="match status" value="1"/>
</dbReference>
<dbReference type="Pfam" id="PF17667">
    <property type="entry name" value="Pkinase_fungal"/>
    <property type="match status" value="1"/>
</dbReference>
<dbReference type="EMBL" id="ML122251">
    <property type="protein sequence ID" value="RPD66591.1"/>
    <property type="molecule type" value="Genomic_DNA"/>
</dbReference>
<gene>
    <name evidence="3" type="ORF">L227DRAFT_649286</name>
</gene>